<sequence length="236" mass="26372">MISNIGGVITNLESSVNRSLVPIKCKSCGSTTAVLGRISGQFKSIPVMLIIELGHLPELPDIFASDIDKHFTISHNQRTLHYQLAGFSILSNRHFYSILYQNGKFYNYDGMREPIIQLWGCDTFMGSLNTVFYLLHSSDEFLEIHDSFPSFESAQRQGTSNFVGTFARSFSGNAIPIMLSPDNGNATCNSTSPVANIITLPSKYIARAAAQLTSLRRDEIQNGIRYKRVSYLHFIF</sequence>
<evidence type="ECO:0000313" key="1">
    <source>
        <dbReference type="EMBL" id="KAI6658242.1"/>
    </source>
</evidence>
<gene>
    <name evidence="1" type="ORF">LOD99_15511</name>
</gene>
<keyword evidence="2" id="KW-1185">Reference proteome</keyword>
<accession>A0AAV7KAQ9</accession>
<dbReference type="EMBL" id="JAKMXF010000099">
    <property type="protein sequence ID" value="KAI6658242.1"/>
    <property type="molecule type" value="Genomic_DNA"/>
</dbReference>
<name>A0AAV7KAQ9_9METZ</name>
<reference evidence="1 2" key="1">
    <citation type="journal article" date="2023" name="BMC Biol.">
        <title>The compact genome of the sponge Oopsacas minuta (Hexactinellida) is lacking key metazoan core genes.</title>
        <authorList>
            <person name="Santini S."/>
            <person name="Schenkelaars Q."/>
            <person name="Jourda C."/>
            <person name="Duchesne M."/>
            <person name="Belahbib H."/>
            <person name="Rocher C."/>
            <person name="Selva M."/>
            <person name="Riesgo A."/>
            <person name="Vervoort M."/>
            <person name="Leys S.P."/>
            <person name="Kodjabachian L."/>
            <person name="Le Bivic A."/>
            <person name="Borchiellini C."/>
            <person name="Claverie J.M."/>
            <person name="Renard E."/>
        </authorList>
    </citation>
    <scope>NUCLEOTIDE SEQUENCE [LARGE SCALE GENOMIC DNA]</scope>
    <source>
        <strain evidence="1">SPO-2</strain>
    </source>
</reference>
<evidence type="ECO:0000313" key="2">
    <source>
        <dbReference type="Proteomes" id="UP001165289"/>
    </source>
</evidence>
<dbReference type="Proteomes" id="UP001165289">
    <property type="component" value="Unassembled WGS sequence"/>
</dbReference>
<organism evidence="1 2">
    <name type="scientific">Oopsacas minuta</name>
    <dbReference type="NCBI Taxonomy" id="111878"/>
    <lineage>
        <taxon>Eukaryota</taxon>
        <taxon>Metazoa</taxon>
        <taxon>Porifera</taxon>
        <taxon>Hexactinellida</taxon>
        <taxon>Hexasterophora</taxon>
        <taxon>Lyssacinosida</taxon>
        <taxon>Leucopsacidae</taxon>
        <taxon>Oopsacas</taxon>
    </lineage>
</organism>
<dbReference type="AlphaFoldDB" id="A0AAV7KAQ9"/>
<protein>
    <submittedName>
        <fullName evidence="1">Uncharacterized protein</fullName>
    </submittedName>
</protein>
<proteinExistence type="predicted"/>
<comment type="caution">
    <text evidence="1">The sequence shown here is derived from an EMBL/GenBank/DDBJ whole genome shotgun (WGS) entry which is preliminary data.</text>
</comment>